<dbReference type="InterPro" id="IPR011032">
    <property type="entry name" value="GroES-like_sf"/>
</dbReference>
<dbReference type="InterPro" id="IPR002364">
    <property type="entry name" value="Quin_OxRdtase/zeta-crystal_CS"/>
</dbReference>
<dbReference type="Gene3D" id="3.90.180.10">
    <property type="entry name" value="Medium-chain alcohol dehydrogenases, catalytic domain"/>
    <property type="match status" value="1"/>
</dbReference>
<sequence length="318" mass="33084">MKAAVYDNPGPPSVLKYVDMSDPVCGRDEVLIRVEAISIEGGDLINRRSTSQAPRWVVGYAAAGLVVSVGKDVTTRAVGDKVAAFSMQGSHAELWAVAASRTWLVPAGLDIAKAAVLPISFGSAHHSVITRGGVGEGETVLIHAAAGGVGLAAVQLARQAGATVVAVVSGSERQTRLIELGATFVVDRMQHDVEEEARRLTNGTGVDLVIDPVGSTLQASLSALAPEGRLVFLGNAGGGKLDVDLWQPMQNNQTLHGVFMGSIFERPSVHGTVDNLLAAAAAGQIDVVIDRSFALEDAAKAHEYAEAAKPLGRVVMTL</sequence>
<feature type="domain" description="Enoyl reductase (ER)" evidence="1">
    <location>
        <begin position="10"/>
        <end position="316"/>
    </location>
</feature>
<evidence type="ECO:0000259" key="1">
    <source>
        <dbReference type="SMART" id="SM00829"/>
    </source>
</evidence>
<dbReference type="RefSeq" id="WP_183995228.1">
    <property type="nucleotide sequence ID" value="NZ_BMHW01000005.1"/>
</dbReference>
<dbReference type="SUPFAM" id="SSF50129">
    <property type="entry name" value="GroES-like"/>
    <property type="match status" value="1"/>
</dbReference>
<dbReference type="GO" id="GO:0008270">
    <property type="term" value="F:zinc ion binding"/>
    <property type="evidence" value="ECO:0007669"/>
    <property type="project" value="InterPro"/>
</dbReference>
<keyword evidence="3" id="KW-1185">Reference proteome</keyword>
<reference evidence="2 3" key="1">
    <citation type="submission" date="2020-08" db="EMBL/GenBank/DDBJ databases">
        <title>Genomic Encyclopedia of Type Strains, Phase IV (KMG-IV): sequencing the most valuable type-strain genomes for metagenomic binning, comparative biology and taxonomic classification.</title>
        <authorList>
            <person name="Goeker M."/>
        </authorList>
    </citation>
    <scope>NUCLEOTIDE SEQUENCE [LARGE SCALE GENOMIC DNA]</scope>
    <source>
        <strain evidence="2 3">DSM 100734</strain>
    </source>
</reference>
<dbReference type="Pfam" id="PF08240">
    <property type="entry name" value="ADH_N"/>
    <property type="match status" value="1"/>
</dbReference>
<dbReference type="InterPro" id="IPR013154">
    <property type="entry name" value="ADH-like_N"/>
</dbReference>
<protein>
    <submittedName>
        <fullName evidence="2">NADPH:quinone reductase-like Zn-dependent oxidoreductase</fullName>
    </submittedName>
</protein>
<dbReference type="Gene3D" id="3.40.50.720">
    <property type="entry name" value="NAD(P)-binding Rossmann-like Domain"/>
    <property type="match status" value="1"/>
</dbReference>
<dbReference type="PANTHER" id="PTHR43677">
    <property type="entry name" value="SHORT-CHAIN DEHYDROGENASE/REDUCTASE"/>
    <property type="match status" value="1"/>
</dbReference>
<dbReference type="AlphaFoldDB" id="A0A7W9Y9Q7"/>
<dbReference type="SMART" id="SM00829">
    <property type="entry name" value="PKS_ER"/>
    <property type="match status" value="1"/>
</dbReference>
<dbReference type="SUPFAM" id="SSF51735">
    <property type="entry name" value="NAD(P)-binding Rossmann-fold domains"/>
    <property type="match status" value="1"/>
</dbReference>
<dbReference type="Proteomes" id="UP000547879">
    <property type="component" value="Unassembled WGS sequence"/>
</dbReference>
<dbReference type="PANTHER" id="PTHR43677:SF4">
    <property type="entry name" value="QUINONE OXIDOREDUCTASE-LIKE PROTEIN 2"/>
    <property type="match status" value="1"/>
</dbReference>
<dbReference type="InterPro" id="IPR051397">
    <property type="entry name" value="Zn-ADH-like_protein"/>
</dbReference>
<organism evidence="2 3">
    <name type="scientific">Rhizobium wenxiniae</name>
    <dbReference type="NCBI Taxonomy" id="1737357"/>
    <lineage>
        <taxon>Bacteria</taxon>
        <taxon>Pseudomonadati</taxon>
        <taxon>Pseudomonadota</taxon>
        <taxon>Alphaproteobacteria</taxon>
        <taxon>Hyphomicrobiales</taxon>
        <taxon>Rhizobiaceae</taxon>
        <taxon>Rhizobium/Agrobacterium group</taxon>
        <taxon>Rhizobium</taxon>
    </lineage>
</organism>
<dbReference type="GO" id="GO:0016491">
    <property type="term" value="F:oxidoreductase activity"/>
    <property type="evidence" value="ECO:0007669"/>
    <property type="project" value="InterPro"/>
</dbReference>
<dbReference type="InterPro" id="IPR036291">
    <property type="entry name" value="NAD(P)-bd_dom_sf"/>
</dbReference>
<accession>A0A7W9Y9Q7</accession>
<name>A0A7W9Y9Q7_9HYPH</name>
<dbReference type="Pfam" id="PF00107">
    <property type="entry name" value="ADH_zinc_N"/>
    <property type="match status" value="1"/>
</dbReference>
<evidence type="ECO:0000313" key="2">
    <source>
        <dbReference type="EMBL" id="MBB6164570.1"/>
    </source>
</evidence>
<dbReference type="EMBL" id="JACHEG010000006">
    <property type="protein sequence ID" value="MBB6164570.1"/>
    <property type="molecule type" value="Genomic_DNA"/>
</dbReference>
<comment type="caution">
    <text evidence="2">The sequence shown here is derived from an EMBL/GenBank/DDBJ whole genome shotgun (WGS) entry which is preliminary data.</text>
</comment>
<dbReference type="InterPro" id="IPR013149">
    <property type="entry name" value="ADH-like_C"/>
</dbReference>
<evidence type="ECO:0000313" key="3">
    <source>
        <dbReference type="Proteomes" id="UP000547879"/>
    </source>
</evidence>
<gene>
    <name evidence="2" type="ORF">HNQ72_004415</name>
</gene>
<dbReference type="PROSITE" id="PS01162">
    <property type="entry name" value="QOR_ZETA_CRYSTAL"/>
    <property type="match status" value="1"/>
</dbReference>
<proteinExistence type="predicted"/>
<dbReference type="InterPro" id="IPR020843">
    <property type="entry name" value="ER"/>
</dbReference>